<evidence type="ECO:0000313" key="2">
    <source>
        <dbReference type="Proteomes" id="UP000659223"/>
    </source>
</evidence>
<gene>
    <name evidence="1" type="ORF">GCM10010324_11760</name>
</gene>
<sequence length="159" mass="18173">MGRLQDKWLGTKYPDSDVVPLSTAEVQDALLAVNGPGVPYRVRNANPSEEGDLVAEWLIQTSGFEPGQQELRKLRIRMCLGASGHEVRTLQEQWTSSRGRLSRSRGYSRGRGFMVERAYERGPDGRRRWVTTLDTRDMRNALRKVVLSSGWTWRGVRRL</sequence>
<name>A0ABQ2Y5Y9_9ACTN</name>
<proteinExistence type="predicted"/>
<protein>
    <submittedName>
        <fullName evidence="1">Uncharacterized protein</fullName>
    </submittedName>
</protein>
<dbReference type="Proteomes" id="UP000659223">
    <property type="component" value="Unassembled WGS sequence"/>
</dbReference>
<reference evidence="2" key="1">
    <citation type="journal article" date="2019" name="Int. J. Syst. Evol. Microbiol.">
        <title>The Global Catalogue of Microorganisms (GCM) 10K type strain sequencing project: providing services to taxonomists for standard genome sequencing and annotation.</title>
        <authorList>
            <consortium name="The Broad Institute Genomics Platform"/>
            <consortium name="The Broad Institute Genome Sequencing Center for Infectious Disease"/>
            <person name="Wu L."/>
            <person name="Ma J."/>
        </authorList>
    </citation>
    <scope>NUCLEOTIDE SEQUENCE [LARGE SCALE GENOMIC DNA]</scope>
    <source>
        <strain evidence="2">JCM 4586</strain>
    </source>
</reference>
<accession>A0ABQ2Y5Y9</accession>
<evidence type="ECO:0000313" key="1">
    <source>
        <dbReference type="EMBL" id="GGX68624.1"/>
    </source>
</evidence>
<dbReference type="EMBL" id="BMUT01000002">
    <property type="protein sequence ID" value="GGX68624.1"/>
    <property type="molecule type" value="Genomic_DNA"/>
</dbReference>
<keyword evidence="2" id="KW-1185">Reference proteome</keyword>
<organism evidence="1 2">
    <name type="scientific">Streptomyces hiroshimensis</name>
    <dbReference type="NCBI Taxonomy" id="66424"/>
    <lineage>
        <taxon>Bacteria</taxon>
        <taxon>Bacillati</taxon>
        <taxon>Actinomycetota</taxon>
        <taxon>Actinomycetes</taxon>
        <taxon>Kitasatosporales</taxon>
        <taxon>Streptomycetaceae</taxon>
        <taxon>Streptomyces</taxon>
    </lineage>
</organism>
<comment type="caution">
    <text evidence="1">The sequence shown here is derived from an EMBL/GenBank/DDBJ whole genome shotgun (WGS) entry which is preliminary data.</text>
</comment>